<feature type="region of interest" description="Disordered" evidence="1">
    <location>
        <begin position="1"/>
        <end position="64"/>
    </location>
</feature>
<evidence type="ECO:0000313" key="2">
    <source>
        <dbReference type="EMBL" id="RDW60994.1"/>
    </source>
</evidence>
<evidence type="ECO:0000313" key="3">
    <source>
        <dbReference type="Proteomes" id="UP000256645"/>
    </source>
</evidence>
<comment type="caution">
    <text evidence="2">The sequence shown here is derived from an EMBL/GenBank/DDBJ whole genome shotgun (WGS) entry which is preliminary data.</text>
</comment>
<keyword evidence="3" id="KW-1185">Reference proteome</keyword>
<proteinExistence type="predicted"/>
<accession>A0A3D8QHV3</accession>
<dbReference type="AlphaFoldDB" id="A0A3D8QHV3"/>
<organism evidence="2 3">
    <name type="scientific">Coleophoma cylindrospora</name>
    <dbReference type="NCBI Taxonomy" id="1849047"/>
    <lineage>
        <taxon>Eukaryota</taxon>
        <taxon>Fungi</taxon>
        <taxon>Dikarya</taxon>
        <taxon>Ascomycota</taxon>
        <taxon>Pezizomycotina</taxon>
        <taxon>Leotiomycetes</taxon>
        <taxon>Helotiales</taxon>
        <taxon>Dermateaceae</taxon>
        <taxon>Coleophoma</taxon>
    </lineage>
</organism>
<dbReference type="OrthoDB" id="3599906at2759"/>
<sequence length="135" mass="15313">MNHQGSPIQQHASRAQNHPPRRSTIANTIASTTTGMVSSARRAMSFRDQARQPSPEPPSGLKQKVLPVYHLKWEKLKDWLEQKFPELKGTFEERRVVKDHYSFNIPQSLTSLDKKEIGSLRDDAASQPRAVSPEI</sequence>
<evidence type="ECO:0000256" key="1">
    <source>
        <dbReference type="SAM" id="MobiDB-lite"/>
    </source>
</evidence>
<name>A0A3D8QHV3_9HELO</name>
<gene>
    <name evidence="2" type="ORF">BP6252_12377</name>
</gene>
<dbReference type="Proteomes" id="UP000256645">
    <property type="component" value="Unassembled WGS sequence"/>
</dbReference>
<feature type="compositionally biased region" description="Low complexity" evidence="1">
    <location>
        <begin position="23"/>
        <end position="34"/>
    </location>
</feature>
<dbReference type="EMBL" id="PDLM01000015">
    <property type="protein sequence ID" value="RDW60994.1"/>
    <property type="molecule type" value="Genomic_DNA"/>
</dbReference>
<reference evidence="2 3" key="1">
    <citation type="journal article" date="2018" name="IMA Fungus">
        <title>IMA Genome-F 9: Draft genome sequence of Annulohypoxylon stygium, Aspergillus mulundensis, Berkeleyomyces basicola (syn. Thielaviopsis basicola), Ceratocystis smalleyi, two Cercospora beticola strains, Coleophoma cylindrospora, Fusarium fracticaudum, Phialophora cf. hyalina, and Morchella septimelata.</title>
        <authorList>
            <person name="Wingfield B.D."/>
            <person name="Bills G.F."/>
            <person name="Dong Y."/>
            <person name="Huang W."/>
            <person name="Nel W.J."/>
            <person name="Swalarsk-Parry B.S."/>
            <person name="Vaghefi N."/>
            <person name="Wilken P.M."/>
            <person name="An Z."/>
            <person name="de Beer Z.W."/>
            <person name="De Vos L."/>
            <person name="Chen L."/>
            <person name="Duong T.A."/>
            <person name="Gao Y."/>
            <person name="Hammerbacher A."/>
            <person name="Kikkert J.R."/>
            <person name="Li Y."/>
            <person name="Li H."/>
            <person name="Li K."/>
            <person name="Li Q."/>
            <person name="Liu X."/>
            <person name="Ma X."/>
            <person name="Naidoo K."/>
            <person name="Pethybridge S.J."/>
            <person name="Sun J."/>
            <person name="Steenkamp E.T."/>
            <person name="van der Nest M.A."/>
            <person name="van Wyk S."/>
            <person name="Wingfield M.J."/>
            <person name="Xiong C."/>
            <person name="Yue Q."/>
            <person name="Zhang X."/>
        </authorList>
    </citation>
    <scope>NUCLEOTIDE SEQUENCE [LARGE SCALE GENOMIC DNA]</scope>
    <source>
        <strain evidence="2 3">BP6252</strain>
    </source>
</reference>
<protein>
    <submittedName>
        <fullName evidence="2">Uncharacterized protein</fullName>
    </submittedName>
</protein>
<feature type="compositionally biased region" description="Polar residues" evidence="1">
    <location>
        <begin position="1"/>
        <end position="16"/>
    </location>
</feature>